<evidence type="ECO:0000256" key="1">
    <source>
        <dbReference type="SAM" id="MobiDB-lite"/>
    </source>
</evidence>
<proteinExistence type="predicted"/>
<evidence type="ECO:0000313" key="2">
    <source>
        <dbReference type="EMBL" id="KKN88696.1"/>
    </source>
</evidence>
<name>A0A0F9WR31_9ZZZZ</name>
<accession>A0A0F9WR31</accession>
<protein>
    <submittedName>
        <fullName evidence="2">Uncharacterized protein</fullName>
    </submittedName>
</protein>
<dbReference type="AlphaFoldDB" id="A0A0F9WR31"/>
<gene>
    <name evidence="2" type="ORF">LCGC14_0245870</name>
</gene>
<comment type="caution">
    <text evidence="2">The sequence shown here is derived from an EMBL/GenBank/DDBJ whole genome shotgun (WGS) entry which is preliminary data.</text>
</comment>
<feature type="region of interest" description="Disordered" evidence="1">
    <location>
        <begin position="26"/>
        <end position="48"/>
    </location>
</feature>
<sequence>MPKIRKFKVLKTNSDEEFQTQLNHYEDDGGDVTVHSHRSKSVPPKQIPGYTKHSALISYWTDGSK</sequence>
<organism evidence="2">
    <name type="scientific">marine sediment metagenome</name>
    <dbReference type="NCBI Taxonomy" id="412755"/>
    <lineage>
        <taxon>unclassified sequences</taxon>
        <taxon>metagenomes</taxon>
        <taxon>ecological metagenomes</taxon>
    </lineage>
</organism>
<reference evidence="2" key="1">
    <citation type="journal article" date="2015" name="Nature">
        <title>Complex archaea that bridge the gap between prokaryotes and eukaryotes.</title>
        <authorList>
            <person name="Spang A."/>
            <person name="Saw J.H."/>
            <person name="Jorgensen S.L."/>
            <person name="Zaremba-Niedzwiedzka K."/>
            <person name="Martijn J."/>
            <person name="Lind A.E."/>
            <person name="van Eijk R."/>
            <person name="Schleper C."/>
            <person name="Guy L."/>
            <person name="Ettema T.J."/>
        </authorList>
    </citation>
    <scope>NUCLEOTIDE SEQUENCE</scope>
</reference>
<dbReference type="EMBL" id="LAZR01000126">
    <property type="protein sequence ID" value="KKN88696.1"/>
    <property type="molecule type" value="Genomic_DNA"/>
</dbReference>